<dbReference type="OrthoDB" id="449052at2759"/>
<name>A0A0D2NG94_9CHLO</name>
<dbReference type="InterPro" id="IPR000644">
    <property type="entry name" value="CBS_dom"/>
</dbReference>
<dbReference type="InterPro" id="IPR046342">
    <property type="entry name" value="CBS_dom_sf"/>
</dbReference>
<evidence type="ECO:0000313" key="5">
    <source>
        <dbReference type="EMBL" id="KIZ04066.1"/>
    </source>
</evidence>
<evidence type="ECO:0000256" key="1">
    <source>
        <dbReference type="ARBA" id="ARBA00022737"/>
    </source>
</evidence>
<evidence type="ECO:0000256" key="2">
    <source>
        <dbReference type="ARBA" id="ARBA00023122"/>
    </source>
</evidence>
<sequence>MVAISVLSPSPRVEKLDSTTPDDLLAFGKAFCAQASRTVDKLQHAGDLWLLSADDASTLMDAVMESFRIQDQNVHHRLYVCSAAQPARMIRSPSQKTTVVNVTPGSARLDATGLKVTHVVSQSDVVKLLYDSRACLGGALSSTVEELELDVGAALTVQASTPALVAFGFMARDHTSSLGLVEDGRLVGSLSASDLRGLAAEDFPLLLLPAAVFAAKRALGPAVAVSLISTLEEVLAALVGHAIHRVYVTNAKGAPVSIITLTDVLRLVTKA</sequence>
<dbReference type="Proteomes" id="UP000054498">
    <property type="component" value="Unassembled WGS sequence"/>
</dbReference>
<dbReference type="KEGG" id="mng:MNEG_3891"/>
<dbReference type="InterPro" id="IPR050511">
    <property type="entry name" value="AMPK_gamma/SDS23_families"/>
</dbReference>
<dbReference type="GO" id="GO:0005634">
    <property type="term" value="C:nucleus"/>
    <property type="evidence" value="ECO:0007669"/>
    <property type="project" value="TreeGrafter"/>
</dbReference>
<evidence type="ECO:0000256" key="3">
    <source>
        <dbReference type="PROSITE-ProRule" id="PRU00703"/>
    </source>
</evidence>
<dbReference type="SMART" id="SM00116">
    <property type="entry name" value="CBS"/>
    <property type="match status" value="2"/>
</dbReference>
<dbReference type="Pfam" id="PF00571">
    <property type="entry name" value="CBS"/>
    <property type="match status" value="2"/>
</dbReference>
<evidence type="ECO:0000313" key="6">
    <source>
        <dbReference type="Proteomes" id="UP000054498"/>
    </source>
</evidence>
<reference evidence="5 6" key="1">
    <citation type="journal article" date="2013" name="BMC Genomics">
        <title>Reconstruction of the lipid metabolism for the microalga Monoraphidium neglectum from its genome sequence reveals characteristics suitable for biofuel production.</title>
        <authorList>
            <person name="Bogen C."/>
            <person name="Al-Dilaimi A."/>
            <person name="Albersmeier A."/>
            <person name="Wichmann J."/>
            <person name="Grundmann M."/>
            <person name="Rupp O."/>
            <person name="Lauersen K.J."/>
            <person name="Blifernez-Klassen O."/>
            <person name="Kalinowski J."/>
            <person name="Goesmann A."/>
            <person name="Mussgnug J.H."/>
            <person name="Kruse O."/>
        </authorList>
    </citation>
    <scope>NUCLEOTIDE SEQUENCE [LARGE SCALE GENOMIC DNA]</scope>
    <source>
        <strain evidence="5 6">SAG 48.87</strain>
    </source>
</reference>
<dbReference type="GO" id="GO:0005737">
    <property type="term" value="C:cytoplasm"/>
    <property type="evidence" value="ECO:0007669"/>
    <property type="project" value="TreeGrafter"/>
</dbReference>
<keyword evidence="2 3" id="KW-0129">CBS domain</keyword>
<keyword evidence="1" id="KW-0677">Repeat</keyword>
<dbReference type="Gene3D" id="3.10.580.10">
    <property type="entry name" value="CBS-domain"/>
    <property type="match status" value="1"/>
</dbReference>
<dbReference type="PANTHER" id="PTHR13780">
    <property type="entry name" value="AMP-ACTIVATED PROTEIN KINASE, GAMMA REGULATORY SUBUNIT"/>
    <property type="match status" value="1"/>
</dbReference>
<dbReference type="GeneID" id="25736769"/>
<protein>
    <recommendedName>
        <fullName evidence="4">CBS domain-containing protein</fullName>
    </recommendedName>
</protein>
<feature type="domain" description="CBS" evidence="4">
    <location>
        <begin position="215"/>
        <end position="271"/>
    </location>
</feature>
<keyword evidence="6" id="KW-1185">Reference proteome</keyword>
<evidence type="ECO:0000259" key="4">
    <source>
        <dbReference type="PROSITE" id="PS51371"/>
    </source>
</evidence>
<dbReference type="AlphaFoldDB" id="A0A0D2NG94"/>
<dbReference type="RefSeq" id="XP_013903085.1">
    <property type="nucleotide sequence ID" value="XM_014047631.1"/>
</dbReference>
<organism evidence="5 6">
    <name type="scientific">Monoraphidium neglectum</name>
    <dbReference type="NCBI Taxonomy" id="145388"/>
    <lineage>
        <taxon>Eukaryota</taxon>
        <taxon>Viridiplantae</taxon>
        <taxon>Chlorophyta</taxon>
        <taxon>core chlorophytes</taxon>
        <taxon>Chlorophyceae</taxon>
        <taxon>CS clade</taxon>
        <taxon>Sphaeropleales</taxon>
        <taxon>Selenastraceae</taxon>
        <taxon>Monoraphidium</taxon>
    </lineage>
</organism>
<dbReference type="CDD" id="cd02205">
    <property type="entry name" value="CBS_pair_SF"/>
    <property type="match status" value="1"/>
</dbReference>
<gene>
    <name evidence="5" type="ORF">MNEG_3891</name>
</gene>
<dbReference type="SUPFAM" id="SSF54631">
    <property type="entry name" value="CBS-domain pair"/>
    <property type="match status" value="1"/>
</dbReference>
<dbReference type="EMBL" id="KK100731">
    <property type="protein sequence ID" value="KIZ04066.1"/>
    <property type="molecule type" value="Genomic_DNA"/>
</dbReference>
<dbReference type="STRING" id="145388.A0A0D2NG94"/>
<dbReference type="PANTHER" id="PTHR13780:SF128">
    <property type="entry name" value="CBS DOMAIN-CONTAINING PROTEIN"/>
    <property type="match status" value="1"/>
</dbReference>
<accession>A0A0D2NG94</accession>
<dbReference type="PROSITE" id="PS51371">
    <property type="entry name" value="CBS"/>
    <property type="match status" value="1"/>
</dbReference>
<proteinExistence type="predicted"/>